<organism evidence="1 2">
    <name type="scientific">Escherichia coli M605</name>
    <dbReference type="NCBI Taxonomy" id="656417"/>
    <lineage>
        <taxon>Bacteria</taxon>
        <taxon>Pseudomonadati</taxon>
        <taxon>Pseudomonadota</taxon>
        <taxon>Gammaproteobacteria</taxon>
        <taxon>Enterobacterales</taxon>
        <taxon>Enterobacteriaceae</taxon>
        <taxon>Escherichia</taxon>
    </lineage>
</organism>
<dbReference type="HOGENOM" id="CLU_217929_0_0_6"/>
<reference evidence="1 2" key="1">
    <citation type="submission" date="2010-01" db="EMBL/GenBank/DDBJ databases">
        <title>The Genome Sequence of Escherichia coli M605.</title>
        <authorList>
            <consortium name="The Broad Institute Genome Sequencing Platform"/>
            <consortium name="The Broad Institute Genome Sequencing Center for Infectious Disease"/>
            <person name="Feldgarden M."/>
            <person name="Gordon D.M."/>
            <person name="Johnson J.R."/>
            <person name="Johnston B.D."/>
            <person name="Young S."/>
            <person name="Zeng Q."/>
            <person name="Koehrsen M."/>
            <person name="Alvarado L."/>
            <person name="Berlin A.M."/>
            <person name="Borenstein D."/>
            <person name="Chapman S.B."/>
            <person name="Chen Z."/>
            <person name="Engels R."/>
            <person name="Freedman E."/>
            <person name="Gellesch M."/>
            <person name="Goldberg J."/>
            <person name="Griggs A."/>
            <person name="Gujja S."/>
            <person name="Heilman E.R."/>
            <person name="Heiman D.I."/>
            <person name="Hepburn T.A."/>
            <person name="Howarth C."/>
            <person name="Jen D."/>
            <person name="Larson L."/>
            <person name="Lewis B."/>
            <person name="Mehta T."/>
            <person name="Park D."/>
            <person name="Pearson M."/>
            <person name="Richards J."/>
            <person name="Roberts A."/>
            <person name="Saif S."/>
            <person name="Shea T.D."/>
            <person name="Shenoy N."/>
            <person name="Sisk P."/>
            <person name="Stolte C."/>
            <person name="Sykes S.N."/>
            <person name="Walk T."/>
            <person name="White J."/>
            <person name="Yandava C."/>
            <person name="Haas B."/>
            <person name="Henn M.R."/>
            <person name="Nusbaum C."/>
            <person name="Birren B."/>
        </authorList>
    </citation>
    <scope>NUCLEOTIDE SEQUENCE [LARGE SCALE GENOMIC DNA]</scope>
    <source>
        <strain evidence="1 2">M605</strain>
    </source>
</reference>
<dbReference type="AlphaFoldDB" id="F4T5M4"/>
<sequence>MSVSFFYPFINDYLTIAVRSLQFKKRNAIDKNKKE</sequence>
<dbReference type="EMBL" id="GL883918">
    <property type="protein sequence ID" value="EGI14128.1"/>
    <property type="molecule type" value="Genomic_DNA"/>
</dbReference>
<evidence type="ECO:0000313" key="2">
    <source>
        <dbReference type="Proteomes" id="UP000004710"/>
    </source>
</evidence>
<accession>F4T5M4</accession>
<evidence type="ECO:0000313" key="1">
    <source>
        <dbReference type="EMBL" id="EGI14128.1"/>
    </source>
</evidence>
<proteinExistence type="predicted"/>
<protein>
    <submittedName>
        <fullName evidence="1">Uncharacterized protein</fullName>
    </submittedName>
</protein>
<name>F4T5M4_ECOLX</name>
<gene>
    <name evidence="1" type="ORF">ECIG_02932</name>
</gene>
<dbReference type="Proteomes" id="UP000004710">
    <property type="component" value="Unassembled WGS sequence"/>
</dbReference>